<organism evidence="1 2">
    <name type="scientific">Avena sativa</name>
    <name type="common">Oat</name>
    <dbReference type="NCBI Taxonomy" id="4498"/>
    <lineage>
        <taxon>Eukaryota</taxon>
        <taxon>Viridiplantae</taxon>
        <taxon>Streptophyta</taxon>
        <taxon>Embryophyta</taxon>
        <taxon>Tracheophyta</taxon>
        <taxon>Spermatophyta</taxon>
        <taxon>Magnoliopsida</taxon>
        <taxon>Liliopsida</taxon>
        <taxon>Poales</taxon>
        <taxon>Poaceae</taxon>
        <taxon>BOP clade</taxon>
        <taxon>Pooideae</taxon>
        <taxon>Poodae</taxon>
        <taxon>Poeae</taxon>
        <taxon>Poeae Chloroplast Group 1 (Aveneae type)</taxon>
        <taxon>Aveninae</taxon>
        <taxon>Avena</taxon>
    </lineage>
</organism>
<dbReference type="EnsemblPlants" id="AVESA.00010b.r2.5AG0857070.1">
    <property type="protein sequence ID" value="AVESA.00010b.r2.5AG0857070.1.CDS.1"/>
    <property type="gene ID" value="AVESA.00010b.r2.5AG0857070"/>
</dbReference>
<protein>
    <submittedName>
        <fullName evidence="1">Uncharacterized protein</fullName>
    </submittedName>
</protein>
<reference evidence="1" key="2">
    <citation type="submission" date="2025-09" db="UniProtKB">
        <authorList>
            <consortium name="EnsemblPlants"/>
        </authorList>
    </citation>
    <scope>IDENTIFICATION</scope>
</reference>
<keyword evidence="2" id="KW-1185">Reference proteome</keyword>
<evidence type="ECO:0000313" key="1">
    <source>
        <dbReference type="EnsemblPlants" id="AVESA.00010b.r2.5AG0857070.1.CDS.1"/>
    </source>
</evidence>
<name>A0ACD5XUJ5_AVESA</name>
<evidence type="ECO:0000313" key="2">
    <source>
        <dbReference type="Proteomes" id="UP001732700"/>
    </source>
</evidence>
<proteinExistence type="predicted"/>
<sequence>MHYDELLRRMEAGMSNQVPAGGGGRGNHQKDAFTIARLPPHVREANRSLYEPTVVSIGPYHMSSSSTLAMKAHKWDMLRDFLRRGDPDGKAGLLAACIKAVRAMEPRARRCYGQIPALGGDDLVELLVLDGCFILQFLLEWSESIMQGSSIYVYYDLLLVENQMPLFVLAKLFSLVMGSAAAAAEDSDVDQRLLQLIFGFFSLREPLWQVPAPPPAGPQFTQAYHLLHLQYQRIVMTPEHRRLRPLRRLGTSLYSIPTGIASFIRRPVTGTMTPLAIPCVTALQEEFGVTFKEKLSPASQFDVTFRRGTMEIPRLVINGGTRILLANLFALEQTKDCWNEGTMTGYLVLMNALVNTGADVAVLQRHGIMDNMLSNEDEAAAFFNQLGGSALFDPRKHRYAQLFKDTNEHCNSRWNRYMAVLKRDHLKTPCSIINLLVAAILLFISVMSAGYLICRYKHACT</sequence>
<dbReference type="Proteomes" id="UP001732700">
    <property type="component" value="Chromosome 5A"/>
</dbReference>
<reference evidence="1" key="1">
    <citation type="submission" date="2021-05" db="EMBL/GenBank/DDBJ databases">
        <authorList>
            <person name="Scholz U."/>
            <person name="Mascher M."/>
            <person name="Fiebig A."/>
        </authorList>
    </citation>
    <scope>NUCLEOTIDE SEQUENCE [LARGE SCALE GENOMIC DNA]</scope>
</reference>
<accession>A0ACD5XUJ5</accession>